<dbReference type="InterPro" id="IPR052919">
    <property type="entry name" value="TA_system_RNase"/>
</dbReference>
<dbReference type="Gene3D" id="3.40.50.1010">
    <property type="entry name" value="5'-nuclease"/>
    <property type="match status" value="1"/>
</dbReference>
<protein>
    <recommendedName>
        <fullName evidence="2">PIN domain-containing protein</fullName>
    </recommendedName>
</protein>
<evidence type="ECO:0000313" key="4">
    <source>
        <dbReference type="Proteomes" id="UP000295781"/>
    </source>
</evidence>
<feature type="compositionally biased region" description="Basic and acidic residues" evidence="1">
    <location>
        <begin position="131"/>
        <end position="140"/>
    </location>
</feature>
<evidence type="ECO:0000313" key="3">
    <source>
        <dbReference type="EMBL" id="AUX25418.1"/>
    </source>
</evidence>
<feature type="compositionally biased region" description="Basic and acidic residues" evidence="1">
    <location>
        <begin position="63"/>
        <end position="79"/>
    </location>
</feature>
<feature type="region of interest" description="Disordered" evidence="1">
    <location>
        <begin position="61"/>
        <end position="140"/>
    </location>
</feature>
<dbReference type="EMBL" id="CP012670">
    <property type="protein sequence ID" value="AUX25418.1"/>
    <property type="molecule type" value="Genomic_DNA"/>
</dbReference>
<dbReference type="CDD" id="cd09872">
    <property type="entry name" value="PIN_Sll0205-like"/>
    <property type="match status" value="1"/>
</dbReference>
<dbReference type="InterPro" id="IPR002716">
    <property type="entry name" value="PIN_dom"/>
</dbReference>
<dbReference type="AlphaFoldDB" id="A0A4P2Q8B9"/>
<reference evidence="3 4" key="1">
    <citation type="submission" date="2015-09" db="EMBL/GenBank/DDBJ databases">
        <title>Sorangium comparison.</title>
        <authorList>
            <person name="Zaburannyi N."/>
            <person name="Bunk B."/>
            <person name="Overmann J."/>
            <person name="Mueller R."/>
        </authorList>
    </citation>
    <scope>NUCLEOTIDE SEQUENCE [LARGE SCALE GENOMIC DNA]</scope>
    <source>
        <strain evidence="3 4">So ceGT47</strain>
    </source>
</reference>
<dbReference type="PANTHER" id="PTHR36173:SF1">
    <property type="entry name" value="RIBONUCLEASE VAPC22"/>
    <property type="match status" value="1"/>
</dbReference>
<evidence type="ECO:0000259" key="2">
    <source>
        <dbReference type="Pfam" id="PF01850"/>
    </source>
</evidence>
<feature type="compositionally biased region" description="Low complexity" evidence="1">
    <location>
        <begin position="97"/>
        <end position="109"/>
    </location>
</feature>
<feature type="domain" description="PIN" evidence="2">
    <location>
        <begin position="2"/>
        <end position="57"/>
    </location>
</feature>
<dbReference type="Proteomes" id="UP000295781">
    <property type="component" value="Chromosome"/>
</dbReference>
<accession>A0A4P2Q8B9</accession>
<proteinExistence type="predicted"/>
<gene>
    <name evidence="3" type="ORF">SOCEGT47_059640</name>
</gene>
<dbReference type="PANTHER" id="PTHR36173">
    <property type="entry name" value="RIBONUCLEASE VAPC16-RELATED"/>
    <property type="match status" value="1"/>
</dbReference>
<evidence type="ECO:0000256" key="1">
    <source>
        <dbReference type="SAM" id="MobiDB-lite"/>
    </source>
</evidence>
<dbReference type="InterPro" id="IPR029060">
    <property type="entry name" value="PIN-like_dom_sf"/>
</dbReference>
<dbReference type="InterPro" id="IPR041705">
    <property type="entry name" value="PIN_Sll0205"/>
</dbReference>
<dbReference type="Pfam" id="PF01850">
    <property type="entry name" value="PIN"/>
    <property type="match status" value="1"/>
</dbReference>
<name>A0A4P2Q8B9_SORCE</name>
<dbReference type="SUPFAM" id="SSF88723">
    <property type="entry name" value="PIN domain-like"/>
    <property type="match status" value="1"/>
</dbReference>
<feature type="compositionally biased region" description="Basic residues" evidence="1">
    <location>
        <begin position="87"/>
        <end position="96"/>
    </location>
</feature>
<organism evidence="3 4">
    <name type="scientific">Sorangium cellulosum</name>
    <name type="common">Polyangium cellulosum</name>
    <dbReference type="NCBI Taxonomy" id="56"/>
    <lineage>
        <taxon>Bacteria</taxon>
        <taxon>Pseudomonadati</taxon>
        <taxon>Myxococcota</taxon>
        <taxon>Polyangia</taxon>
        <taxon>Polyangiales</taxon>
        <taxon>Polyangiaceae</taxon>
        <taxon>Sorangium</taxon>
    </lineage>
</organism>
<sequence>MIVLDTHVWIWWVQGDPRLCREAVKVLEEGESTGLGVSAISAWEIAKLVERGRLTLPRPALARSERGIRYRPAQREERLGPWPPRRSSARNPRRPAARWASPSATGSSARRPRPSPDPSSRRCPNRHPSRGRADRPAPIG</sequence>